<protein>
    <submittedName>
        <fullName evidence="1">Uncharacterized protein</fullName>
    </submittedName>
</protein>
<reference evidence="1" key="1">
    <citation type="journal article" date="2022" name="bioRxiv">
        <title>Sequencing and chromosome-scale assembly of the giantPleurodeles waltlgenome.</title>
        <authorList>
            <person name="Brown T."/>
            <person name="Elewa A."/>
            <person name="Iarovenko S."/>
            <person name="Subramanian E."/>
            <person name="Araus A.J."/>
            <person name="Petzold A."/>
            <person name="Susuki M."/>
            <person name="Suzuki K.-i.T."/>
            <person name="Hayashi T."/>
            <person name="Toyoda A."/>
            <person name="Oliveira C."/>
            <person name="Osipova E."/>
            <person name="Leigh N.D."/>
            <person name="Simon A."/>
            <person name="Yun M.H."/>
        </authorList>
    </citation>
    <scope>NUCLEOTIDE SEQUENCE</scope>
    <source>
        <strain evidence="1">20211129_DDA</strain>
        <tissue evidence="1">Liver</tissue>
    </source>
</reference>
<name>A0AAV7PRH1_PLEWA</name>
<organism evidence="1 2">
    <name type="scientific">Pleurodeles waltl</name>
    <name type="common">Iberian ribbed newt</name>
    <dbReference type="NCBI Taxonomy" id="8319"/>
    <lineage>
        <taxon>Eukaryota</taxon>
        <taxon>Metazoa</taxon>
        <taxon>Chordata</taxon>
        <taxon>Craniata</taxon>
        <taxon>Vertebrata</taxon>
        <taxon>Euteleostomi</taxon>
        <taxon>Amphibia</taxon>
        <taxon>Batrachia</taxon>
        <taxon>Caudata</taxon>
        <taxon>Salamandroidea</taxon>
        <taxon>Salamandridae</taxon>
        <taxon>Pleurodelinae</taxon>
        <taxon>Pleurodeles</taxon>
    </lineage>
</organism>
<dbReference type="Proteomes" id="UP001066276">
    <property type="component" value="Chromosome 7"/>
</dbReference>
<dbReference type="AlphaFoldDB" id="A0AAV7PRH1"/>
<comment type="caution">
    <text evidence="1">The sequence shown here is derived from an EMBL/GenBank/DDBJ whole genome shotgun (WGS) entry which is preliminary data.</text>
</comment>
<keyword evidence="2" id="KW-1185">Reference proteome</keyword>
<proteinExistence type="predicted"/>
<sequence length="207" mass="22436">MPLCLLSPCIVDGRAGEELLACGTEKTGAVIPRLRLSGVLPGCWAASHCFLFLVGLSWVELRLWFMACGLWIGTRKSVGSYVQAELHCLPLLLPDTEHYYAPLLALPRSALWLHCHGCRPVQSGAVARGLAGVVRDLARLGCARLELGQALQELHGVVGGHGQKMAFWSFLEPSVTPPPRHPLPMALAELGQVGWDGSELLNFEVEL</sequence>
<evidence type="ECO:0000313" key="2">
    <source>
        <dbReference type="Proteomes" id="UP001066276"/>
    </source>
</evidence>
<evidence type="ECO:0000313" key="1">
    <source>
        <dbReference type="EMBL" id="KAJ1128105.1"/>
    </source>
</evidence>
<dbReference type="EMBL" id="JANPWB010000011">
    <property type="protein sequence ID" value="KAJ1128105.1"/>
    <property type="molecule type" value="Genomic_DNA"/>
</dbReference>
<gene>
    <name evidence="1" type="ORF">NDU88_006484</name>
</gene>
<accession>A0AAV7PRH1</accession>